<dbReference type="PROSITE" id="PS50005">
    <property type="entry name" value="TPR"/>
    <property type="match status" value="1"/>
</dbReference>
<dbReference type="EMBL" id="JAHHHD010000006">
    <property type="protein sequence ID" value="MBW4658665.1"/>
    <property type="molecule type" value="Genomic_DNA"/>
</dbReference>
<name>A0A951QBD4_9CYAN</name>
<dbReference type="AlphaFoldDB" id="A0A951QBD4"/>
<reference evidence="2" key="1">
    <citation type="submission" date="2021-05" db="EMBL/GenBank/DDBJ databases">
        <authorList>
            <person name="Pietrasiak N."/>
            <person name="Ward R."/>
            <person name="Stajich J.E."/>
            <person name="Kurbessoian T."/>
        </authorList>
    </citation>
    <scope>NUCLEOTIDE SEQUENCE</scope>
    <source>
        <strain evidence="2">UHER 2000/2452</strain>
    </source>
</reference>
<dbReference type="Gene3D" id="1.25.40.10">
    <property type="entry name" value="Tetratricopeptide repeat domain"/>
    <property type="match status" value="1"/>
</dbReference>
<evidence type="ECO:0000256" key="1">
    <source>
        <dbReference type="PROSITE-ProRule" id="PRU00339"/>
    </source>
</evidence>
<organism evidence="2 3">
    <name type="scientific">Drouetiella hepatica Uher 2000/2452</name>
    <dbReference type="NCBI Taxonomy" id="904376"/>
    <lineage>
        <taxon>Bacteria</taxon>
        <taxon>Bacillati</taxon>
        <taxon>Cyanobacteriota</taxon>
        <taxon>Cyanophyceae</taxon>
        <taxon>Oculatellales</taxon>
        <taxon>Oculatellaceae</taxon>
        <taxon>Drouetiella</taxon>
    </lineage>
</organism>
<dbReference type="InterPro" id="IPR019734">
    <property type="entry name" value="TPR_rpt"/>
</dbReference>
<evidence type="ECO:0000313" key="3">
    <source>
        <dbReference type="Proteomes" id="UP000757435"/>
    </source>
</evidence>
<gene>
    <name evidence="2" type="ORF">KME15_08325</name>
</gene>
<accession>A0A951QBD4</accession>
<dbReference type="SUPFAM" id="SSF48452">
    <property type="entry name" value="TPR-like"/>
    <property type="match status" value="1"/>
</dbReference>
<comment type="caution">
    <text evidence="2">The sequence shown here is derived from an EMBL/GenBank/DDBJ whole genome shotgun (WGS) entry which is preliminary data.</text>
</comment>
<dbReference type="SMART" id="SM00028">
    <property type="entry name" value="TPR"/>
    <property type="match status" value="1"/>
</dbReference>
<sequence>MTEEVSVEDLFDQGLERYQAGESVEILLPLFKEVCDRAPKTSSAWTCLAWLYLLSDKPLQAVKAAQKAVKLNPQDPQARVNLAIAMLETDQKGVRQHIELAGQIIMVSPELNDELKQNFEDGLSRKPDWKSLNRVKSWLFEGK</sequence>
<dbReference type="Proteomes" id="UP000757435">
    <property type="component" value="Unassembled WGS sequence"/>
</dbReference>
<proteinExistence type="predicted"/>
<evidence type="ECO:0000313" key="2">
    <source>
        <dbReference type="EMBL" id="MBW4658665.1"/>
    </source>
</evidence>
<protein>
    <submittedName>
        <fullName evidence="2">Tetratricopeptide repeat protein</fullName>
    </submittedName>
</protein>
<feature type="repeat" description="TPR" evidence="1">
    <location>
        <begin position="42"/>
        <end position="75"/>
    </location>
</feature>
<reference evidence="2" key="2">
    <citation type="journal article" date="2022" name="Microbiol. Resour. Announc.">
        <title>Metagenome Sequencing to Explore Phylogenomics of Terrestrial Cyanobacteria.</title>
        <authorList>
            <person name="Ward R.D."/>
            <person name="Stajich J.E."/>
            <person name="Johansen J.R."/>
            <person name="Huntemann M."/>
            <person name="Clum A."/>
            <person name="Foster B."/>
            <person name="Foster B."/>
            <person name="Roux S."/>
            <person name="Palaniappan K."/>
            <person name="Varghese N."/>
            <person name="Mukherjee S."/>
            <person name="Reddy T.B.K."/>
            <person name="Daum C."/>
            <person name="Copeland A."/>
            <person name="Chen I.A."/>
            <person name="Ivanova N.N."/>
            <person name="Kyrpides N.C."/>
            <person name="Shapiro N."/>
            <person name="Eloe-Fadrosh E.A."/>
            <person name="Pietrasiak N."/>
        </authorList>
    </citation>
    <scope>NUCLEOTIDE SEQUENCE</scope>
    <source>
        <strain evidence="2">UHER 2000/2452</strain>
    </source>
</reference>
<dbReference type="Pfam" id="PF13428">
    <property type="entry name" value="TPR_14"/>
    <property type="match status" value="1"/>
</dbReference>
<dbReference type="InterPro" id="IPR011990">
    <property type="entry name" value="TPR-like_helical_dom_sf"/>
</dbReference>
<keyword evidence="1" id="KW-0802">TPR repeat</keyword>